<sequence>MFKVFLILAHIIISFGQKITLFDYRQEDSETKCTHGLVSGVDTVVFKSQVDFSQDIKMKYAHFYIQRKMDQIPMLYFDFNIQECVSSQSITCERAGMFLINLTIKVPASREYSGAAISGTLFTSNMKIIFSNTHNFPSIMDSTSTRGWLIVNGHTISNNVTGCDINFNETVLNITYNCESDIKPCLIGIIAAGGGKPSRGKDKAMYILEQELHDLNVTIKHASCTLDGECNILQCRIHQAVKEKDTTSSIKNTVVFCIV</sequence>
<feature type="chain" id="PRO_5043359915" evidence="1">
    <location>
        <begin position="17"/>
        <end position="259"/>
    </location>
</feature>
<gene>
    <name evidence="2" type="ORF">GSLYS_00005252001</name>
</gene>
<name>A0AAV2HBI1_LYMST</name>
<evidence type="ECO:0000256" key="1">
    <source>
        <dbReference type="SAM" id="SignalP"/>
    </source>
</evidence>
<evidence type="ECO:0000313" key="3">
    <source>
        <dbReference type="Proteomes" id="UP001497497"/>
    </source>
</evidence>
<keyword evidence="1" id="KW-0732">Signal</keyword>
<comment type="caution">
    <text evidence="2">The sequence shown here is derived from an EMBL/GenBank/DDBJ whole genome shotgun (WGS) entry which is preliminary data.</text>
</comment>
<organism evidence="2 3">
    <name type="scientific">Lymnaea stagnalis</name>
    <name type="common">Great pond snail</name>
    <name type="synonym">Helix stagnalis</name>
    <dbReference type="NCBI Taxonomy" id="6523"/>
    <lineage>
        <taxon>Eukaryota</taxon>
        <taxon>Metazoa</taxon>
        <taxon>Spiralia</taxon>
        <taxon>Lophotrochozoa</taxon>
        <taxon>Mollusca</taxon>
        <taxon>Gastropoda</taxon>
        <taxon>Heterobranchia</taxon>
        <taxon>Euthyneura</taxon>
        <taxon>Panpulmonata</taxon>
        <taxon>Hygrophila</taxon>
        <taxon>Lymnaeoidea</taxon>
        <taxon>Lymnaeidae</taxon>
        <taxon>Lymnaea</taxon>
    </lineage>
</organism>
<keyword evidence="3" id="KW-1185">Reference proteome</keyword>
<dbReference type="EMBL" id="CAXITT010000082">
    <property type="protein sequence ID" value="CAL1531157.1"/>
    <property type="molecule type" value="Genomic_DNA"/>
</dbReference>
<feature type="signal peptide" evidence="1">
    <location>
        <begin position="1"/>
        <end position="16"/>
    </location>
</feature>
<feature type="non-terminal residue" evidence="2">
    <location>
        <position position="259"/>
    </location>
</feature>
<dbReference type="AlphaFoldDB" id="A0AAV2HBI1"/>
<reference evidence="2 3" key="1">
    <citation type="submission" date="2024-04" db="EMBL/GenBank/DDBJ databases">
        <authorList>
            <consortium name="Genoscope - CEA"/>
            <person name="William W."/>
        </authorList>
    </citation>
    <scope>NUCLEOTIDE SEQUENCE [LARGE SCALE GENOMIC DNA]</scope>
</reference>
<protein>
    <submittedName>
        <fullName evidence="2">Uncharacterized protein</fullName>
    </submittedName>
</protein>
<dbReference type="Proteomes" id="UP001497497">
    <property type="component" value="Unassembled WGS sequence"/>
</dbReference>
<proteinExistence type="predicted"/>
<accession>A0AAV2HBI1</accession>
<evidence type="ECO:0000313" key="2">
    <source>
        <dbReference type="EMBL" id="CAL1531157.1"/>
    </source>
</evidence>